<dbReference type="SMART" id="SM00651">
    <property type="entry name" value="Sm"/>
    <property type="match status" value="1"/>
</dbReference>
<dbReference type="FunCoup" id="J9D4Y4">
    <property type="interactions" value="110"/>
</dbReference>
<dbReference type="Gene3D" id="2.30.30.100">
    <property type="match status" value="1"/>
</dbReference>
<proteinExistence type="predicted"/>
<dbReference type="PROSITE" id="PS52002">
    <property type="entry name" value="SM"/>
    <property type="match status" value="1"/>
</dbReference>
<dbReference type="InterPro" id="IPR001163">
    <property type="entry name" value="Sm_dom_euk/arc"/>
</dbReference>
<protein>
    <recommendedName>
        <fullName evidence="1">Sm domain-containing protein</fullName>
    </recommendedName>
</protein>
<dbReference type="InParanoid" id="J9D4Y4"/>
<accession>J9D4Y4</accession>
<dbReference type="InterPro" id="IPR010920">
    <property type="entry name" value="LSM_dom_sf"/>
</dbReference>
<keyword evidence="3" id="KW-1185">Reference proteome</keyword>
<dbReference type="GO" id="GO:0003723">
    <property type="term" value="F:RNA binding"/>
    <property type="evidence" value="ECO:0007669"/>
    <property type="project" value="InterPro"/>
</dbReference>
<sequence length="68" mass="7842">MKDPSELLSTYTQEEIMIRLRDGQLIKGNLHAYDEHMNVIMSNVKGCENQLLFVRGESITLIGQISYR</sequence>
<reference evidence="2 3" key="1">
    <citation type="submission" date="2011-08" db="EMBL/GenBank/DDBJ databases">
        <authorList>
            <person name="Liu Z.J."/>
            <person name="Shi F.L."/>
            <person name="Lu J.Q."/>
            <person name="Li M."/>
            <person name="Wang Z.L."/>
        </authorList>
    </citation>
    <scope>NUCLEOTIDE SEQUENCE [LARGE SCALE GENOMIC DNA]</scope>
    <source>
        <strain evidence="2 3">USNM 41457</strain>
    </source>
</reference>
<dbReference type="GO" id="GO:0032991">
    <property type="term" value="C:protein-containing complex"/>
    <property type="evidence" value="ECO:0007669"/>
    <property type="project" value="UniProtKB-ARBA"/>
</dbReference>
<dbReference type="Pfam" id="PF01423">
    <property type="entry name" value="LSM"/>
    <property type="match status" value="1"/>
</dbReference>
<organism evidence="2 3">
    <name type="scientific">Edhazardia aedis (strain USNM 41457)</name>
    <name type="common">Microsporidian parasite</name>
    <dbReference type="NCBI Taxonomy" id="1003232"/>
    <lineage>
        <taxon>Eukaryota</taxon>
        <taxon>Fungi</taxon>
        <taxon>Fungi incertae sedis</taxon>
        <taxon>Microsporidia</taxon>
        <taxon>Edhazardia</taxon>
    </lineage>
</organism>
<dbReference type="HOGENOM" id="CLU_076902_11_2_1"/>
<evidence type="ECO:0000259" key="1">
    <source>
        <dbReference type="PROSITE" id="PS52002"/>
    </source>
</evidence>
<evidence type="ECO:0000313" key="2">
    <source>
        <dbReference type="EMBL" id="EJW02881.1"/>
    </source>
</evidence>
<evidence type="ECO:0000313" key="3">
    <source>
        <dbReference type="Proteomes" id="UP000003163"/>
    </source>
</evidence>
<dbReference type="Proteomes" id="UP000003163">
    <property type="component" value="Unassembled WGS sequence"/>
</dbReference>
<gene>
    <name evidence="2" type="ORF">EDEG_02705</name>
</gene>
<name>J9D4Y4_EDHAE</name>
<feature type="domain" description="Sm" evidence="1">
    <location>
        <begin position="3"/>
        <end position="68"/>
    </location>
</feature>
<dbReference type="OMA" id="IMIRLRD"/>
<reference evidence="3" key="2">
    <citation type="submission" date="2015-07" db="EMBL/GenBank/DDBJ databases">
        <title>Contrasting host-pathogen interactions and genome evolution in two generalist and specialist microsporidian pathogens of mosquitoes.</title>
        <authorList>
            <consortium name="The Broad Institute Genomics Platform"/>
            <consortium name="The Broad Institute Genome Sequencing Center for Infectious Disease"/>
            <person name="Cuomo C.A."/>
            <person name="Sanscrainte N.D."/>
            <person name="Goldberg J.M."/>
            <person name="Heiman D."/>
            <person name="Young S."/>
            <person name="Zeng Q."/>
            <person name="Becnel J.J."/>
            <person name="Birren B.W."/>
        </authorList>
    </citation>
    <scope>NUCLEOTIDE SEQUENCE [LARGE SCALE GENOMIC DNA]</scope>
    <source>
        <strain evidence="3">USNM 41457</strain>
    </source>
</reference>
<comment type="caution">
    <text evidence="2">The sequence shown here is derived from an EMBL/GenBank/DDBJ whole genome shotgun (WGS) entry which is preliminary data.</text>
</comment>
<dbReference type="VEuPathDB" id="MicrosporidiaDB:EDEG_02705"/>
<dbReference type="InterPro" id="IPR047575">
    <property type="entry name" value="Sm"/>
</dbReference>
<dbReference type="EMBL" id="AFBI03000052">
    <property type="protein sequence ID" value="EJW02881.1"/>
    <property type="molecule type" value="Genomic_DNA"/>
</dbReference>
<dbReference type="AlphaFoldDB" id="J9D4Y4"/>
<dbReference type="SUPFAM" id="SSF50182">
    <property type="entry name" value="Sm-like ribonucleoproteins"/>
    <property type="match status" value="1"/>
</dbReference>
<dbReference type="OrthoDB" id="29543at2759"/>